<proteinExistence type="predicted"/>
<keyword evidence="2" id="KW-1185">Reference proteome</keyword>
<gene>
    <name evidence="1" type="ORF">BDA99DRAFT_532117</name>
</gene>
<dbReference type="EMBL" id="JAIXMP010000002">
    <property type="protein sequence ID" value="KAI9277034.1"/>
    <property type="molecule type" value="Genomic_DNA"/>
</dbReference>
<protein>
    <submittedName>
        <fullName evidence="1">Uncharacterized protein</fullName>
    </submittedName>
</protein>
<dbReference type="AlphaFoldDB" id="A0AAD5KB04"/>
<evidence type="ECO:0000313" key="1">
    <source>
        <dbReference type="EMBL" id="KAI9277034.1"/>
    </source>
</evidence>
<organism evidence="1 2">
    <name type="scientific">Phascolomyces articulosus</name>
    <dbReference type="NCBI Taxonomy" id="60185"/>
    <lineage>
        <taxon>Eukaryota</taxon>
        <taxon>Fungi</taxon>
        <taxon>Fungi incertae sedis</taxon>
        <taxon>Mucoromycota</taxon>
        <taxon>Mucoromycotina</taxon>
        <taxon>Mucoromycetes</taxon>
        <taxon>Mucorales</taxon>
        <taxon>Lichtheimiaceae</taxon>
        <taxon>Phascolomyces</taxon>
    </lineage>
</organism>
<name>A0AAD5KB04_9FUNG</name>
<reference evidence="1" key="1">
    <citation type="journal article" date="2022" name="IScience">
        <title>Evolution of zygomycete secretomes and the origins of terrestrial fungal ecologies.</title>
        <authorList>
            <person name="Chang Y."/>
            <person name="Wang Y."/>
            <person name="Mondo S."/>
            <person name="Ahrendt S."/>
            <person name="Andreopoulos W."/>
            <person name="Barry K."/>
            <person name="Beard J."/>
            <person name="Benny G.L."/>
            <person name="Blankenship S."/>
            <person name="Bonito G."/>
            <person name="Cuomo C."/>
            <person name="Desiro A."/>
            <person name="Gervers K.A."/>
            <person name="Hundley H."/>
            <person name="Kuo A."/>
            <person name="LaButti K."/>
            <person name="Lang B.F."/>
            <person name="Lipzen A."/>
            <person name="O'Donnell K."/>
            <person name="Pangilinan J."/>
            <person name="Reynolds N."/>
            <person name="Sandor L."/>
            <person name="Smith M.E."/>
            <person name="Tsang A."/>
            <person name="Grigoriev I.V."/>
            <person name="Stajich J.E."/>
            <person name="Spatafora J.W."/>
        </authorList>
    </citation>
    <scope>NUCLEOTIDE SEQUENCE</scope>
    <source>
        <strain evidence="1">RSA 2281</strain>
    </source>
</reference>
<dbReference type="Proteomes" id="UP001209540">
    <property type="component" value="Unassembled WGS sequence"/>
</dbReference>
<sequence>MSQISKVYEGCNKGLKMTPKMSRHVKIMEYASFLYPPLQFFELKYIMTQVSFRTFLFLAMTTIATTMLSGNTVAGCKIDSGCSFEGDVCDQGYCTTYPDDE</sequence>
<reference evidence="1" key="2">
    <citation type="submission" date="2023-02" db="EMBL/GenBank/DDBJ databases">
        <authorList>
            <consortium name="DOE Joint Genome Institute"/>
            <person name="Mondo S.J."/>
            <person name="Chang Y."/>
            <person name="Wang Y."/>
            <person name="Ahrendt S."/>
            <person name="Andreopoulos W."/>
            <person name="Barry K."/>
            <person name="Beard J."/>
            <person name="Benny G.L."/>
            <person name="Blankenship S."/>
            <person name="Bonito G."/>
            <person name="Cuomo C."/>
            <person name="Desiro A."/>
            <person name="Gervers K.A."/>
            <person name="Hundley H."/>
            <person name="Kuo A."/>
            <person name="LaButti K."/>
            <person name="Lang B.F."/>
            <person name="Lipzen A."/>
            <person name="O'Donnell K."/>
            <person name="Pangilinan J."/>
            <person name="Reynolds N."/>
            <person name="Sandor L."/>
            <person name="Smith M.W."/>
            <person name="Tsang A."/>
            <person name="Grigoriev I.V."/>
            <person name="Stajich J.E."/>
            <person name="Spatafora J.W."/>
        </authorList>
    </citation>
    <scope>NUCLEOTIDE SEQUENCE</scope>
    <source>
        <strain evidence="1">RSA 2281</strain>
    </source>
</reference>
<comment type="caution">
    <text evidence="1">The sequence shown here is derived from an EMBL/GenBank/DDBJ whole genome shotgun (WGS) entry which is preliminary data.</text>
</comment>
<evidence type="ECO:0000313" key="2">
    <source>
        <dbReference type="Proteomes" id="UP001209540"/>
    </source>
</evidence>
<accession>A0AAD5KB04</accession>